<dbReference type="SUPFAM" id="SSF55124">
    <property type="entry name" value="Nitrite/Sulfite reductase N-terminal domain-like"/>
    <property type="match status" value="2"/>
</dbReference>
<evidence type="ECO:0000256" key="8">
    <source>
        <dbReference type="ARBA" id="ARBA00022490"/>
    </source>
</evidence>
<dbReference type="GO" id="GO:0050311">
    <property type="term" value="F:sulfite reductase (ferredoxin) activity"/>
    <property type="evidence" value="ECO:0007669"/>
    <property type="project" value="TreeGrafter"/>
</dbReference>
<keyword evidence="24" id="KW-1185">Reference proteome</keyword>
<keyword evidence="15" id="KW-0411">Iron-sulfur</keyword>
<dbReference type="SUPFAM" id="SSF52518">
    <property type="entry name" value="Thiamin diphosphate-binding fold (THDP-binding)"/>
    <property type="match status" value="2"/>
</dbReference>
<dbReference type="Pfam" id="PF01077">
    <property type="entry name" value="NIR_SIR"/>
    <property type="match status" value="1"/>
</dbReference>
<dbReference type="PRINTS" id="PR00369">
    <property type="entry name" value="FLAVODOXIN"/>
</dbReference>
<dbReference type="SUPFAM" id="SSF52922">
    <property type="entry name" value="TK C-terminal domain-like"/>
    <property type="match status" value="1"/>
</dbReference>
<dbReference type="PROSITE" id="PS00365">
    <property type="entry name" value="NIR_SIR"/>
    <property type="match status" value="1"/>
</dbReference>
<dbReference type="FunFam" id="3.30.413.10:FF:000004">
    <property type="entry name" value="Sulfite reductase [NADPH] hemoprotein beta-component"/>
    <property type="match status" value="1"/>
</dbReference>
<dbReference type="InterPro" id="IPR009014">
    <property type="entry name" value="Transketo_C/PFOR_II"/>
</dbReference>
<evidence type="ECO:0000256" key="3">
    <source>
        <dbReference type="ARBA" id="ARBA00004496"/>
    </source>
</evidence>
<evidence type="ECO:0000313" key="24">
    <source>
        <dbReference type="Proteomes" id="UP001303647"/>
    </source>
</evidence>
<dbReference type="GO" id="GO:0051539">
    <property type="term" value="F:4 iron, 4 sulfur cluster binding"/>
    <property type="evidence" value="ECO:0007669"/>
    <property type="project" value="UniProtKB-KW"/>
</dbReference>
<evidence type="ECO:0000313" key="23">
    <source>
        <dbReference type="EMBL" id="KAK4246632.1"/>
    </source>
</evidence>
<evidence type="ECO:0000256" key="15">
    <source>
        <dbReference type="ARBA" id="ARBA00023014"/>
    </source>
</evidence>
<dbReference type="Pfam" id="PF03460">
    <property type="entry name" value="NIR_SIR_ferr"/>
    <property type="match status" value="2"/>
</dbReference>
<reference evidence="23" key="2">
    <citation type="submission" date="2023-05" db="EMBL/GenBank/DDBJ databases">
        <authorList>
            <consortium name="Lawrence Berkeley National Laboratory"/>
            <person name="Steindorff A."/>
            <person name="Hensen N."/>
            <person name="Bonometti L."/>
            <person name="Westerberg I."/>
            <person name="Brannstrom I.O."/>
            <person name="Guillou S."/>
            <person name="Cros-Aarteil S."/>
            <person name="Calhoun S."/>
            <person name="Haridas S."/>
            <person name="Kuo A."/>
            <person name="Mondo S."/>
            <person name="Pangilinan J."/>
            <person name="Riley R."/>
            <person name="Labutti K."/>
            <person name="Andreopoulos B."/>
            <person name="Lipzen A."/>
            <person name="Chen C."/>
            <person name="Yanf M."/>
            <person name="Daum C."/>
            <person name="Ng V."/>
            <person name="Clum A."/>
            <person name="Ohm R."/>
            <person name="Martin F."/>
            <person name="Silar P."/>
            <person name="Natvig D."/>
            <person name="Lalanne C."/>
            <person name="Gautier V."/>
            <person name="Ament-Velasquez S.L."/>
            <person name="Kruys A."/>
            <person name="Hutchinson M.I."/>
            <person name="Powell A.J."/>
            <person name="Barry K."/>
            <person name="Miller A.N."/>
            <person name="Grigoriev I.V."/>
            <person name="Debuchy R."/>
            <person name="Gladieux P."/>
            <person name="Thoren M.H."/>
            <person name="Johannesson H."/>
        </authorList>
    </citation>
    <scope>NUCLEOTIDE SEQUENCE</scope>
    <source>
        <strain evidence="23">CBS 359.72</strain>
    </source>
</reference>
<dbReference type="GO" id="GO:0005737">
    <property type="term" value="C:cytoplasm"/>
    <property type="evidence" value="ECO:0007669"/>
    <property type="project" value="UniProtKB-SubCell"/>
</dbReference>
<name>A0AAN7HIA6_9PEZI</name>
<comment type="function">
    <text evidence="18">Catalyzes the reduction of sulfite to sulfide, one of several activities required for the biosynthesis of L-cysteine from sulfate.</text>
</comment>
<sequence>MADVKLRTPQEAVAAIAYLASDVVVSVQPSLASDSEFSGYLKQLAAKKAPGLVAKTSDAVPEIQSVRHNTDPLLSVFSPIRSGRLVSVTTTSSILLPSVAHLYKLANFPVVLHVALAPKSFPDYTAITSIRNSGWTFLQSWSLQEAHDIALTAHALAIRSGKGVIHFFDPSSSEGAEAIGVASVETIRSVLNLDNVRRFQSAPIAGSNIYADDGRVALVSEQPEALTTGTVPVNGVPAAGAAPESPTITSHSSVKSSQQPSAASSPPLPSAATTIEPAAAIVSSEDIYKYVTSIWSQINELEGRQYSAFEWRGNPKTESCLFLFGSDVSAFSDAITKAQADDAFANAGLLVPRLYRPWLGAKLLQAIPKSVKKVAVLEQVSRKTTKWGPVLIDVLTSVKSAAGGVETIVGHQLGYISKETVQQALRGVFQNLNSDKPVQNLEVGEREAPQQSPEYGLEKPKLETAYTKILDQLFGSRAFIANSLDSDNAGISNTISATPEFGFGSLLARKERRKKFVGDVKAAASSGQFLTEYPKRALANWIANAEDPKKSEEAAEDALSKLTIDNSRLSRSLLENKHFFRKQSLWLVGSDAWSYDLGNSGVHHVLASGENVNLLIIDSTPYSERAAADANRRKKDIGLYAMNFGNAYVASTAVYSSYTQVLQAMDEADKFNGPSIVLAYLPYFGESDSPLTVLQETKKAVDLGYWPLYRWNPDNEKKNQPNFSLDSERIKKELKEFLDRDNRLTQMMRSTPQFGGVLSEDFGTEIRAQQKRQAKDAYNQLLESLFGAPLTILFGSDNGNAQSLAKRLGTRGRARGLKTTVMAMEDYPVEDLPTEENIVIITSTAGQGEFPQNGKPFWDAIKDNTELDLAAVKFSVFGLGDSHYWPRKEDRVYYNKPAKDLDRVLGNFGATRLTDIGLGDDQDPDGYQTGYQEWEPRLWESLGVANVEGLPEEPAPLTNEDIKIASNYLRGTIAEELKDTSTGAINASNQQLTKFHGTYMQDDRDLRDERKAQGLEPAYSFMIRCRLPGGVSTAKQWIQMDDISNELGNETMKLTTRQTFQFHGVVKGKLKPAMQAINRALMTTIAACGDVNRNVMCSPLPSQSKYHRQVYACAKKISDHLLPSTTAYHEIWLTDDDDKKTQIAGDAVQDFEPLYGPTYLPRKFKISIAIPPHNDVDVYAHDIGLIAIKGNDGNLEGFNLLAGGGMGTTHNNKKTYPQVGRMLGYVAADEVHTACEKVMLVQRDFGDRKNRKHARLKYTIDDMGVDVFRGKVEELWGKQFQPARPFHFDSNVDTFGWTKDEHGMNHFTFFIENGRIEDTAEFRMKTGLREIAKVHKGEFRLTPNQHLILSNVTDDDLPAIKALMAEYKLDNLHFSGLRLSSSACVAFPTCGLAMAESERYLPVLISKLEACLEENGLRQDSIVMRMTGCPNGCARPWLAEVAFVGKAYGAYNMYLGGGYHGQRLNKLYRSSIKEDEILAIMKPMLKRYAQERNEGERFGDWTIRAGIIKETKEGRDFHEGVAEEESDEE</sequence>
<dbReference type="Gene3D" id="3.40.50.970">
    <property type="match status" value="2"/>
</dbReference>
<dbReference type="NCBIfam" id="NF010029">
    <property type="entry name" value="PRK13504.1"/>
    <property type="match status" value="1"/>
</dbReference>
<feature type="domain" description="Flavodoxin-like" evidence="22">
    <location>
        <begin position="790"/>
        <end position="939"/>
    </location>
</feature>
<dbReference type="InterPro" id="IPR005117">
    <property type="entry name" value="NiRdtase/SiRdtase_haem-b_fer"/>
</dbReference>
<keyword evidence="7" id="KW-0004">4Fe-4S</keyword>
<evidence type="ECO:0000256" key="14">
    <source>
        <dbReference type="ARBA" id="ARBA00023004"/>
    </source>
</evidence>
<comment type="caution">
    <text evidence="23">The sequence shown here is derived from an EMBL/GenBank/DDBJ whole genome shotgun (WGS) entry which is preliminary data.</text>
</comment>
<feature type="region of interest" description="Disordered" evidence="21">
    <location>
        <begin position="228"/>
        <end position="270"/>
    </location>
</feature>
<evidence type="ECO:0000256" key="20">
    <source>
        <dbReference type="ARBA" id="ARBA00067595"/>
    </source>
</evidence>
<feature type="compositionally biased region" description="Low complexity" evidence="21">
    <location>
        <begin position="229"/>
        <end position="270"/>
    </location>
</feature>
<dbReference type="Proteomes" id="UP001303647">
    <property type="component" value="Unassembled WGS sequence"/>
</dbReference>
<dbReference type="InterPro" id="IPR029039">
    <property type="entry name" value="Flavoprotein-like_sf"/>
</dbReference>
<evidence type="ECO:0000256" key="21">
    <source>
        <dbReference type="SAM" id="MobiDB-lite"/>
    </source>
</evidence>
<dbReference type="PROSITE" id="PS50902">
    <property type="entry name" value="FLAVODOXIN_LIKE"/>
    <property type="match status" value="1"/>
</dbReference>
<evidence type="ECO:0000256" key="9">
    <source>
        <dbReference type="ARBA" id="ARBA00022605"/>
    </source>
</evidence>
<evidence type="ECO:0000256" key="6">
    <source>
        <dbReference type="ARBA" id="ARBA00012604"/>
    </source>
</evidence>
<dbReference type="Gene3D" id="3.40.50.360">
    <property type="match status" value="1"/>
</dbReference>
<keyword evidence="14" id="KW-0408">Iron</keyword>
<dbReference type="PANTHER" id="PTHR11493:SF47">
    <property type="entry name" value="SULFITE REDUCTASE [NADPH] SUBUNIT BETA"/>
    <property type="match status" value="1"/>
</dbReference>
<evidence type="ECO:0000256" key="18">
    <source>
        <dbReference type="ARBA" id="ARBA00057613"/>
    </source>
</evidence>
<dbReference type="Gene3D" id="3.40.50.920">
    <property type="match status" value="1"/>
</dbReference>
<dbReference type="GO" id="GO:0019344">
    <property type="term" value="P:cysteine biosynthetic process"/>
    <property type="evidence" value="ECO:0007669"/>
    <property type="project" value="UniProtKB-KW"/>
</dbReference>
<evidence type="ECO:0000259" key="22">
    <source>
        <dbReference type="PROSITE" id="PS50902"/>
    </source>
</evidence>
<comment type="pathway">
    <text evidence="4">Sulfur metabolism; hydrogen sulfide biosynthesis; hydrogen sulfide from sulfite (NADPH route): step 1/1.</text>
</comment>
<organism evidence="23 24">
    <name type="scientific">Corynascus novoguineensis</name>
    <dbReference type="NCBI Taxonomy" id="1126955"/>
    <lineage>
        <taxon>Eukaryota</taxon>
        <taxon>Fungi</taxon>
        <taxon>Dikarya</taxon>
        <taxon>Ascomycota</taxon>
        <taxon>Pezizomycotina</taxon>
        <taxon>Sordariomycetes</taxon>
        <taxon>Sordariomycetidae</taxon>
        <taxon>Sordariales</taxon>
        <taxon>Chaetomiaceae</taxon>
        <taxon>Corynascus</taxon>
    </lineage>
</organism>
<dbReference type="GO" id="GO:0009337">
    <property type="term" value="C:sulfite reductase complex (NADPH)"/>
    <property type="evidence" value="ECO:0007669"/>
    <property type="project" value="InterPro"/>
</dbReference>
<dbReference type="InterPro" id="IPR006066">
    <property type="entry name" value="NO2/SO3_Rdtase_FeS/sirohaem_BS"/>
</dbReference>
<accession>A0AAN7HIA6</accession>
<dbReference type="Pfam" id="PF00258">
    <property type="entry name" value="Flavodoxin_1"/>
    <property type="match status" value="1"/>
</dbReference>
<dbReference type="Pfam" id="PF01855">
    <property type="entry name" value="POR_N"/>
    <property type="match status" value="1"/>
</dbReference>
<dbReference type="FunFam" id="3.90.480.20:FF:000012">
    <property type="entry name" value="Sulfite reductase beta subunit"/>
    <property type="match status" value="1"/>
</dbReference>
<dbReference type="InterPro" id="IPR036136">
    <property type="entry name" value="Nit/Sulf_reduc_fer-like_dom_sf"/>
</dbReference>
<dbReference type="HAMAP" id="MF_01540">
    <property type="entry name" value="CysI"/>
    <property type="match status" value="1"/>
</dbReference>
<dbReference type="InterPro" id="IPR002880">
    <property type="entry name" value="Pyrv_Fd/Flavodoxin_OxRdtase_N"/>
</dbReference>
<dbReference type="PRINTS" id="PR00397">
    <property type="entry name" value="SIROHAEM"/>
</dbReference>
<evidence type="ECO:0000256" key="16">
    <source>
        <dbReference type="ARBA" id="ARBA00023192"/>
    </source>
</evidence>
<dbReference type="Gene3D" id="3.30.413.10">
    <property type="entry name" value="Sulfite Reductase Hemoprotein, domain 1"/>
    <property type="match status" value="2"/>
</dbReference>
<dbReference type="GO" id="GO:0020037">
    <property type="term" value="F:heme binding"/>
    <property type="evidence" value="ECO:0007669"/>
    <property type="project" value="InterPro"/>
</dbReference>
<dbReference type="InterPro" id="IPR008254">
    <property type="entry name" value="Flavodoxin/NO_synth"/>
</dbReference>
<protein>
    <recommendedName>
        <fullName evidence="20">Sulfite reductase [NADPH] subunit beta</fullName>
        <ecNumber evidence="6">1.8.1.2</ecNumber>
    </recommendedName>
</protein>
<dbReference type="FunFam" id="3.40.50.970:FF:000051">
    <property type="entry name" value="Sulfite reductase beta subunit"/>
    <property type="match status" value="1"/>
</dbReference>
<dbReference type="FunFam" id="3.40.50.360:FF:000016">
    <property type="entry name" value="Sulfite reductase subunit beta"/>
    <property type="match status" value="1"/>
</dbReference>
<dbReference type="SUPFAM" id="SSF56014">
    <property type="entry name" value="Nitrite and sulphite reductase 4Fe-4S domain-like"/>
    <property type="match status" value="2"/>
</dbReference>
<evidence type="ECO:0000256" key="12">
    <source>
        <dbReference type="ARBA" id="ARBA00022857"/>
    </source>
</evidence>
<comment type="cofactor">
    <cofactor evidence="2">
        <name>[4Fe-4S] cluster</name>
        <dbReference type="ChEBI" id="CHEBI:49883"/>
    </cofactor>
</comment>
<dbReference type="EMBL" id="MU857670">
    <property type="protein sequence ID" value="KAK4246632.1"/>
    <property type="molecule type" value="Genomic_DNA"/>
</dbReference>
<keyword evidence="16" id="KW-0198">Cysteine biosynthesis</keyword>
<keyword evidence="9" id="KW-0028">Amino-acid biosynthesis</keyword>
<comment type="catalytic activity">
    <reaction evidence="17">
        <text>hydrogen sulfide + 3 NADP(+) + 3 H2O = sulfite + 3 NADPH + 4 H(+)</text>
        <dbReference type="Rhea" id="RHEA:13801"/>
        <dbReference type="ChEBI" id="CHEBI:15377"/>
        <dbReference type="ChEBI" id="CHEBI:15378"/>
        <dbReference type="ChEBI" id="CHEBI:17359"/>
        <dbReference type="ChEBI" id="CHEBI:29919"/>
        <dbReference type="ChEBI" id="CHEBI:57783"/>
        <dbReference type="ChEBI" id="CHEBI:58349"/>
        <dbReference type="EC" id="1.8.1.2"/>
    </reaction>
</comment>
<keyword evidence="8" id="KW-0963">Cytoplasm</keyword>
<evidence type="ECO:0000256" key="19">
    <source>
        <dbReference type="ARBA" id="ARBA00063391"/>
    </source>
</evidence>
<dbReference type="SUPFAM" id="SSF52218">
    <property type="entry name" value="Flavoproteins"/>
    <property type="match status" value="1"/>
</dbReference>
<evidence type="ECO:0000256" key="5">
    <source>
        <dbReference type="ARBA" id="ARBA00010429"/>
    </source>
</evidence>
<evidence type="ECO:0000256" key="10">
    <source>
        <dbReference type="ARBA" id="ARBA00022617"/>
    </source>
</evidence>
<dbReference type="EC" id="1.8.1.2" evidence="6"/>
<comment type="cofactor">
    <cofactor evidence="1">
        <name>siroheme</name>
        <dbReference type="ChEBI" id="CHEBI:60052"/>
    </cofactor>
</comment>
<dbReference type="NCBIfam" id="TIGR02041">
    <property type="entry name" value="CysI"/>
    <property type="match status" value="1"/>
</dbReference>
<dbReference type="InterPro" id="IPR006067">
    <property type="entry name" value="NO2/SO3_Rdtase_4Fe4S_dom"/>
</dbReference>
<dbReference type="FunFam" id="3.40.50.970:FF:000085">
    <property type="entry name" value="Sulfite reductase [NADPH] subunit beta"/>
    <property type="match status" value="1"/>
</dbReference>
<dbReference type="GO" id="GO:0010181">
    <property type="term" value="F:FMN binding"/>
    <property type="evidence" value="ECO:0007669"/>
    <property type="project" value="InterPro"/>
</dbReference>
<dbReference type="InterPro" id="IPR045854">
    <property type="entry name" value="NO2/SO3_Rdtase_4Fe4S_sf"/>
</dbReference>
<keyword evidence="13" id="KW-0560">Oxidoreductase</keyword>
<dbReference type="GO" id="GO:0046872">
    <property type="term" value="F:metal ion binding"/>
    <property type="evidence" value="ECO:0007669"/>
    <property type="project" value="UniProtKB-KW"/>
</dbReference>
<comment type="subunit">
    <text evidence="19">Alpha(2)-beta(2). The alpha component is a flavoprotein, the beta component is a hemoprotein.</text>
</comment>
<dbReference type="InterPro" id="IPR029061">
    <property type="entry name" value="THDP-binding"/>
</dbReference>
<dbReference type="InterPro" id="IPR011786">
    <property type="entry name" value="CysI"/>
</dbReference>
<evidence type="ECO:0000256" key="4">
    <source>
        <dbReference type="ARBA" id="ARBA00004774"/>
    </source>
</evidence>
<dbReference type="FunFam" id="3.30.413.10:FF:000003">
    <property type="entry name" value="Sulfite reductase [NADPH] hemoprotein beta-component"/>
    <property type="match status" value="1"/>
</dbReference>
<dbReference type="InterPro" id="IPR045169">
    <property type="entry name" value="NO2/SO3_Rdtase_4Fe4S_prot"/>
</dbReference>
<keyword evidence="12" id="KW-0521">NADP</keyword>
<comment type="subcellular location">
    <subcellularLocation>
        <location evidence="3">Cytoplasm</location>
    </subcellularLocation>
</comment>
<evidence type="ECO:0000256" key="17">
    <source>
        <dbReference type="ARBA" id="ARBA00052219"/>
    </source>
</evidence>
<dbReference type="GO" id="GO:0004783">
    <property type="term" value="F:sulfite reductase (NADPH) activity"/>
    <property type="evidence" value="ECO:0007669"/>
    <property type="project" value="UniProtKB-EC"/>
</dbReference>
<gene>
    <name evidence="23" type="ORF">C7999DRAFT_32966</name>
</gene>
<dbReference type="Gene3D" id="3.90.480.20">
    <property type="match status" value="1"/>
</dbReference>
<evidence type="ECO:0000256" key="7">
    <source>
        <dbReference type="ARBA" id="ARBA00022485"/>
    </source>
</evidence>
<reference evidence="23" key="1">
    <citation type="journal article" date="2023" name="Mol. Phylogenet. Evol.">
        <title>Genome-scale phylogeny and comparative genomics of the fungal order Sordariales.</title>
        <authorList>
            <person name="Hensen N."/>
            <person name="Bonometti L."/>
            <person name="Westerberg I."/>
            <person name="Brannstrom I.O."/>
            <person name="Guillou S."/>
            <person name="Cros-Aarteil S."/>
            <person name="Calhoun S."/>
            <person name="Haridas S."/>
            <person name="Kuo A."/>
            <person name="Mondo S."/>
            <person name="Pangilinan J."/>
            <person name="Riley R."/>
            <person name="LaButti K."/>
            <person name="Andreopoulos B."/>
            <person name="Lipzen A."/>
            <person name="Chen C."/>
            <person name="Yan M."/>
            <person name="Daum C."/>
            <person name="Ng V."/>
            <person name="Clum A."/>
            <person name="Steindorff A."/>
            <person name="Ohm R.A."/>
            <person name="Martin F."/>
            <person name="Silar P."/>
            <person name="Natvig D.O."/>
            <person name="Lalanne C."/>
            <person name="Gautier V."/>
            <person name="Ament-Velasquez S.L."/>
            <person name="Kruys A."/>
            <person name="Hutchinson M.I."/>
            <person name="Powell A.J."/>
            <person name="Barry K."/>
            <person name="Miller A.N."/>
            <person name="Grigoriev I.V."/>
            <person name="Debuchy R."/>
            <person name="Gladieux P."/>
            <person name="Hiltunen Thoren M."/>
            <person name="Johannesson H."/>
        </authorList>
    </citation>
    <scope>NUCLEOTIDE SEQUENCE</scope>
    <source>
        <strain evidence="23">CBS 359.72</strain>
    </source>
</reference>
<dbReference type="InterPro" id="IPR001094">
    <property type="entry name" value="Flavdoxin-like"/>
</dbReference>
<evidence type="ECO:0000256" key="11">
    <source>
        <dbReference type="ARBA" id="ARBA00022723"/>
    </source>
</evidence>
<evidence type="ECO:0000256" key="2">
    <source>
        <dbReference type="ARBA" id="ARBA00001966"/>
    </source>
</evidence>
<comment type="similarity">
    <text evidence="5">Belongs to the nitrite and sulfite reductase 4Fe-4S domain family.</text>
</comment>
<keyword evidence="10" id="KW-0349">Heme</keyword>
<dbReference type="GO" id="GO:0000103">
    <property type="term" value="P:sulfate assimilation"/>
    <property type="evidence" value="ECO:0007669"/>
    <property type="project" value="UniProtKB-ARBA"/>
</dbReference>
<proteinExistence type="inferred from homology"/>
<dbReference type="CDD" id="cd07034">
    <property type="entry name" value="TPP_PYR_PFOR_IOR-alpha_like"/>
    <property type="match status" value="1"/>
</dbReference>
<dbReference type="PANTHER" id="PTHR11493">
    <property type="entry name" value="SULFITE REDUCTASE [NADPH] SUBUNIT BETA-RELATED"/>
    <property type="match status" value="1"/>
</dbReference>
<evidence type="ECO:0000256" key="1">
    <source>
        <dbReference type="ARBA" id="ARBA00001929"/>
    </source>
</evidence>
<evidence type="ECO:0000256" key="13">
    <source>
        <dbReference type="ARBA" id="ARBA00023002"/>
    </source>
</evidence>
<dbReference type="FunFam" id="3.40.50.920:FF:000007">
    <property type="entry name" value="Pyruvate:ferredoxin (Flavodoxin) oxidoreductase"/>
    <property type="match status" value="1"/>
</dbReference>
<dbReference type="GO" id="GO:0050661">
    <property type="term" value="F:NADP binding"/>
    <property type="evidence" value="ECO:0007669"/>
    <property type="project" value="InterPro"/>
</dbReference>
<keyword evidence="11" id="KW-0479">Metal-binding</keyword>